<dbReference type="SUPFAM" id="SSF53271">
    <property type="entry name" value="PRTase-like"/>
    <property type="match status" value="1"/>
</dbReference>
<evidence type="ECO:0000259" key="2">
    <source>
        <dbReference type="Pfam" id="PF00156"/>
    </source>
</evidence>
<gene>
    <name evidence="3" type="ORF">J2S08_002970</name>
</gene>
<name>A0ABT9WV89_9BACI</name>
<dbReference type="Pfam" id="PF00156">
    <property type="entry name" value="Pribosyltran"/>
    <property type="match status" value="1"/>
</dbReference>
<dbReference type="Gene3D" id="3.40.50.2020">
    <property type="match status" value="1"/>
</dbReference>
<dbReference type="InterPro" id="IPR051910">
    <property type="entry name" value="ComF/GntX_DNA_util-trans"/>
</dbReference>
<accession>A0ABT9WV89</accession>
<feature type="domain" description="Phosphoribosyltransferase" evidence="2">
    <location>
        <begin position="71"/>
        <end position="165"/>
    </location>
</feature>
<comment type="similarity">
    <text evidence="1">Belongs to the ComF/GntX family.</text>
</comment>
<dbReference type="PANTHER" id="PTHR47505:SF1">
    <property type="entry name" value="DNA UTILIZATION PROTEIN YHGH"/>
    <property type="match status" value="1"/>
</dbReference>
<dbReference type="Proteomes" id="UP001223586">
    <property type="component" value="Unassembled WGS sequence"/>
</dbReference>
<dbReference type="RefSeq" id="WP_307230787.1">
    <property type="nucleotide sequence ID" value="NZ_JAUSTT010000018.1"/>
</dbReference>
<dbReference type="PANTHER" id="PTHR47505">
    <property type="entry name" value="DNA UTILIZATION PROTEIN YHGH"/>
    <property type="match status" value="1"/>
</dbReference>
<dbReference type="EMBL" id="JAUSTT010000018">
    <property type="protein sequence ID" value="MDQ0177091.1"/>
    <property type="molecule type" value="Genomic_DNA"/>
</dbReference>
<evidence type="ECO:0000313" key="4">
    <source>
        <dbReference type="Proteomes" id="UP001223586"/>
    </source>
</evidence>
<proteinExistence type="inferred from homology"/>
<protein>
    <submittedName>
        <fullName evidence="3">Competence protein ComFC</fullName>
    </submittedName>
</protein>
<organism evidence="3 4">
    <name type="scientific">Bacillus chungangensis</name>
    <dbReference type="NCBI Taxonomy" id="587633"/>
    <lineage>
        <taxon>Bacteria</taxon>
        <taxon>Bacillati</taxon>
        <taxon>Bacillota</taxon>
        <taxon>Bacilli</taxon>
        <taxon>Bacillales</taxon>
        <taxon>Bacillaceae</taxon>
        <taxon>Bacillus</taxon>
    </lineage>
</organism>
<comment type="caution">
    <text evidence="3">The sequence shown here is derived from an EMBL/GenBank/DDBJ whole genome shotgun (WGS) entry which is preliminary data.</text>
</comment>
<keyword evidence="4" id="KW-1185">Reference proteome</keyword>
<evidence type="ECO:0000256" key="1">
    <source>
        <dbReference type="ARBA" id="ARBA00008007"/>
    </source>
</evidence>
<sequence length="166" mass="18940">MRWEKEKNWRGVLQRNVSLYVYNAFLKEVLARFKFRGDYILAKAFSPAIQKVLHRTPYDLLVPIPLSSERIAERGFNQAKALADEASLQTTEVLTRIHTEKQSKKKRFERIHDVQIFHVSEQAKVDGKVILLIDDIYTTGATLHQAAKALKDAGAKTVTSFTLARG</sequence>
<reference evidence="3 4" key="1">
    <citation type="submission" date="2023-07" db="EMBL/GenBank/DDBJ databases">
        <title>Genomic Encyclopedia of Type Strains, Phase IV (KMG-IV): sequencing the most valuable type-strain genomes for metagenomic binning, comparative biology and taxonomic classification.</title>
        <authorList>
            <person name="Goeker M."/>
        </authorList>
    </citation>
    <scope>NUCLEOTIDE SEQUENCE [LARGE SCALE GENOMIC DNA]</scope>
    <source>
        <strain evidence="3 4">DSM 23837</strain>
    </source>
</reference>
<dbReference type="InterPro" id="IPR000836">
    <property type="entry name" value="PRTase_dom"/>
</dbReference>
<dbReference type="InterPro" id="IPR029057">
    <property type="entry name" value="PRTase-like"/>
</dbReference>
<dbReference type="CDD" id="cd06223">
    <property type="entry name" value="PRTases_typeI"/>
    <property type="match status" value="1"/>
</dbReference>
<evidence type="ECO:0000313" key="3">
    <source>
        <dbReference type="EMBL" id="MDQ0177091.1"/>
    </source>
</evidence>